<gene>
    <name evidence="2" type="ORF">TBC1_1233</name>
</gene>
<organism evidence="2">
    <name type="scientific">Lentimicrobium saccharophilum</name>
    <dbReference type="NCBI Taxonomy" id="1678841"/>
    <lineage>
        <taxon>Bacteria</taxon>
        <taxon>Pseudomonadati</taxon>
        <taxon>Bacteroidota</taxon>
        <taxon>Bacteroidia</taxon>
        <taxon>Bacteroidales</taxon>
        <taxon>Lentimicrobiaceae</taxon>
        <taxon>Lentimicrobium</taxon>
    </lineage>
</organism>
<sequence length="68" mass="7674">MWKYENAIILSFWWFLLCSIVAIVVIFSLQGLWHASEDASREKEDLASRKKTCQVGSLIVEAGPCGEV</sequence>
<keyword evidence="1" id="KW-0472">Membrane</keyword>
<proteinExistence type="predicted"/>
<reference evidence="2" key="1">
    <citation type="journal article" date="2015" name="Genome Announc.">
        <title>Draft Genome Sequence of Bacteroidales Strain TBC1, a Novel Isolate from a Methanogenic Wastewater Treatment System.</title>
        <authorList>
            <person name="Tourlousse D.M."/>
            <person name="Matsuura N."/>
            <person name="Sun L."/>
            <person name="Toyonaga M."/>
            <person name="Kuroda K."/>
            <person name="Ohashi A."/>
            <person name="Cruz R."/>
            <person name="Yamaguchi T."/>
            <person name="Sekiguchi Y."/>
        </authorList>
    </citation>
    <scope>NUCLEOTIDE SEQUENCE [LARGE SCALE GENOMIC DNA]</scope>
    <source>
        <strain evidence="2">TBC1</strain>
    </source>
</reference>
<dbReference type="AlphaFoldDB" id="A0A0S7C546"/>
<feature type="transmembrane region" description="Helical" evidence="1">
    <location>
        <begin position="12"/>
        <end position="33"/>
    </location>
</feature>
<accession>A0A0S7C546</accession>
<evidence type="ECO:0000256" key="1">
    <source>
        <dbReference type="SAM" id="Phobius"/>
    </source>
</evidence>
<keyword evidence="3" id="KW-1185">Reference proteome</keyword>
<keyword evidence="1" id="KW-1133">Transmembrane helix</keyword>
<keyword evidence="1" id="KW-0812">Transmembrane</keyword>
<name>A0A0S7C546_9BACT</name>
<dbReference type="Proteomes" id="UP000053091">
    <property type="component" value="Unassembled WGS sequence"/>
</dbReference>
<evidence type="ECO:0000313" key="2">
    <source>
        <dbReference type="EMBL" id="GAP44232.1"/>
    </source>
</evidence>
<protein>
    <submittedName>
        <fullName evidence="2">Uncharacterized protein</fullName>
    </submittedName>
</protein>
<evidence type="ECO:0000313" key="3">
    <source>
        <dbReference type="Proteomes" id="UP000053091"/>
    </source>
</evidence>
<dbReference type="EMBL" id="DF968183">
    <property type="protein sequence ID" value="GAP44232.1"/>
    <property type="molecule type" value="Genomic_DNA"/>
</dbReference>